<feature type="domain" description="Zn(2)-C6 fungal-type" evidence="4">
    <location>
        <begin position="18"/>
        <end position="46"/>
    </location>
</feature>
<name>A0A1L7XS81_9HELO</name>
<dbReference type="InterPro" id="IPR036864">
    <property type="entry name" value="Zn2-C6_fun-type_DNA-bd_sf"/>
</dbReference>
<dbReference type="EMBL" id="FJOG01000048">
    <property type="protein sequence ID" value="CZR67911.1"/>
    <property type="molecule type" value="Genomic_DNA"/>
</dbReference>
<dbReference type="PROSITE" id="PS50048">
    <property type="entry name" value="ZN2_CY6_FUNGAL_2"/>
    <property type="match status" value="1"/>
</dbReference>
<evidence type="ECO:0000256" key="1">
    <source>
        <dbReference type="ARBA" id="ARBA00004123"/>
    </source>
</evidence>
<dbReference type="PANTHER" id="PTHR37534">
    <property type="entry name" value="TRANSCRIPTIONAL ACTIVATOR PROTEIN UGA3"/>
    <property type="match status" value="1"/>
</dbReference>
<dbReference type="Pfam" id="PF11951">
    <property type="entry name" value="Fungal_trans_2"/>
    <property type="match status" value="1"/>
</dbReference>
<evidence type="ECO:0000313" key="6">
    <source>
        <dbReference type="Proteomes" id="UP000184330"/>
    </source>
</evidence>
<organism evidence="5 6">
    <name type="scientific">Phialocephala subalpina</name>
    <dbReference type="NCBI Taxonomy" id="576137"/>
    <lineage>
        <taxon>Eukaryota</taxon>
        <taxon>Fungi</taxon>
        <taxon>Dikarya</taxon>
        <taxon>Ascomycota</taxon>
        <taxon>Pezizomycotina</taxon>
        <taxon>Leotiomycetes</taxon>
        <taxon>Helotiales</taxon>
        <taxon>Mollisiaceae</taxon>
        <taxon>Phialocephala</taxon>
        <taxon>Phialocephala fortinii species complex</taxon>
    </lineage>
</organism>
<dbReference type="SMART" id="SM00066">
    <property type="entry name" value="GAL4"/>
    <property type="match status" value="1"/>
</dbReference>
<keyword evidence="6" id="KW-1185">Reference proteome</keyword>
<comment type="subcellular location">
    <subcellularLocation>
        <location evidence="1">Nucleus</location>
    </subcellularLocation>
</comment>
<dbReference type="GO" id="GO:0000981">
    <property type="term" value="F:DNA-binding transcription factor activity, RNA polymerase II-specific"/>
    <property type="evidence" value="ECO:0007669"/>
    <property type="project" value="InterPro"/>
</dbReference>
<feature type="compositionally biased region" description="Polar residues" evidence="3">
    <location>
        <begin position="80"/>
        <end position="89"/>
    </location>
</feature>
<dbReference type="Proteomes" id="UP000184330">
    <property type="component" value="Unassembled WGS sequence"/>
</dbReference>
<reference evidence="5 6" key="1">
    <citation type="submission" date="2016-03" db="EMBL/GenBank/DDBJ databases">
        <authorList>
            <person name="Ploux O."/>
        </authorList>
    </citation>
    <scope>NUCLEOTIDE SEQUENCE [LARGE SCALE GENOMIC DNA]</scope>
    <source>
        <strain evidence="5 6">UAMH 11012</strain>
    </source>
</reference>
<dbReference type="Gene3D" id="4.10.240.10">
    <property type="entry name" value="Zn(2)-C6 fungal-type DNA-binding domain"/>
    <property type="match status" value="1"/>
</dbReference>
<sequence length="503" mass="56462">MSSRADGESSIATRAPAGCRSCKQRRIQCDRGLPACFKCSKRKLVCPGYKPQLRWANAIAVRGRFKGMQFPQEGEAVSEARNTSSTKASPLSPLEGAEQDEISINGETAISGVRLVPDFPNDDVVRQLLGHYDEKIASTLVWLDSEHNAYRCLVLPLAQRQPALMLSILAISAKHLSTTSSLESSFPESACDAAIQMITAQVQQVTSQLAEGRDLSNEISIETAEWMLASMLTLLSYETIGSGSMDWQSHRQAARILVHALGTATRRDNELYEFLRNQLSIFDVLASTTNFDSSITENAILPNPDLRNVLFSDYLRFIYRVTLQSREKFQDPASTQQGDASTPLTPKTLRDGFEQARGLTLMAARPLQLSNYSKQRDFVRIVDIYHHAGLLYSYRCLRFSSSIPGDVEYSRARLLDSLEVLEEIPTWVQDLPWPVFILGTESYGNKSYQASVRTIYEMIIETMGFNHYDLVLRFLDEFWSGDDPDWSVRARGWEARGIQLLAV</sequence>
<evidence type="ECO:0000313" key="5">
    <source>
        <dbReference type="EMBL" id="CZR67911.1"/>
    </source>
</evidence>
<dbReference type="PANTHER" id="PTHR37534:SF17">
    <property type="entry name" value="ZN(2)-C6 FUNGAL-TYPE DOMAIN-CONTAINING PROTEIN"/>
    <property type="match status" value="1"/>
</dbReference>
<dbReference type="InterPro" id="IPR001138">
    <property type="entry name" value="Zn2Cys6_DnaBD"/>
</dbReference>
<dbReference type="GO" id="GO:0000976">
    <property type="term" value="F:transcription cis-regulatory region binding"/>
    <property type="evidence" value="ECO:0007669"/>
    <property type="project" value="TreeGrafter"/>
</dbReference>
<dbReference type="SUPFAM" id="SSF57701">
    <property type="entry name" value="Zn2/Cys6 DNA-binding domain"/>
    <property type="match status" value="1"/>
</dbReference>
<accession>A0A1L7XS81</accession>
<dbReference type="InterPro" id="IPR021858">
    <property type="entry name" value="Fun_TF"/>
</dbReference>
<dbReference type="GO" id="GO:0045944">
    <property type="term" value="P:positive regulation of transcription by RNA polymerase II"/>
    <property type="evidence" value="ECO:0007669"/>
    <property type="project" value="TreeGrafter"/>
</dbReference>
<dbReference type="CDD" id="cd00067">
    <property type="entry name" value="GAL4"/>
    <property type="match status" value="1"/>
</dbReference>
<evidence type="ECO:0000259" key="4">
    <source>
        <dbReference type="PROSITE" id="PS50048"/>
    </source>
</evidence>
<feature type="region of interest" description="Disordered" evidence="3">
    <location>
        <begin position="72"/>
        <end position="97"/>
    </location>
</feature>
<evidence type="ECO:0000256" key="3">
    <source>
        <dbReference type="SAM" id="MobiDB-lite"/>
    </source>
</evidence>
<dbReference type="AlphaFoldDB" id="A0A1L7XS81"/>
<dbReference type="GO" id="GO:0005634">
    <property type="term" value="C:nucleus"/>
    <property type="evidence" value="ECO:0007669"/>
    <property type="project" value="UniProtKB-SubCell"/>
</dbReference>
<dbReference type="Pfam" id="PF00172">
    <property type="entry name" value="Zn_clus"/>
    <property type="match status" value="1"/>
</dbReference>
<dbReference type="OrthoDB" id="3251668at2759"/>
<evidence type="ECO:0000256" key="2">
    <source>
        <dbReference type="ARBA" id="ARBA00023242"/>
    </source>
</evidence>
<dbReference type="GO" id="GO:0008270">
    <property type="term" value="F:zinc ion binding"/>
    <property type="evidence" value="ECO:0007669"/>
    <property type="project" value="InterPro"/>
</dbReference>
<dbReference type="PROSITE" id="PS00463">
    <property type="entry name" value="ZN2_CY6_FUNGAL_1"/>
    <property type="match status" value="1"/>
</dbReference>
<proteinExistence type="predicted"/>
<keyword evidence="2" id="KW-0539">Nucleus</keyword>
<gene>
    <name evidence="5" type="ORF">PAC_17810</name>
</gene>
<protein>
    <recommendedName>
        <fullName evidence="4">Zn(2)-C6 fungal-type domain-containing protein</fullName>
    </recommendedName>
</protein>